<gene>
    <name evidence="10" type="ORF">ACFPT7_22995</name>
</gene>
<feature type="domain" description="MacB-like periplasmic core" evidence="9">
    <location>
        <begin position="93"/>
        <end position="312"/>
    </location>
</feature>
<evidence type="ECO:0000256" key="7">
    <source>
        <dbReference type="SAM" id="Phobius"/>
    </source>
</evidence>
<feature type="transmembrane region" description="Helical" evidence="7">
    <location>
        <begin position="811"/>
        <end position="837"/>
    </location>
</feature>
<keyword evidence="3 7" id="KW-0812">Transmembrane</keyword>
<evidence type="ECO:0000259" key="8">
    <source>
        <dbReference type="Pfam" id="PF02687"/>
    </source>
</evidence>
<dbReference type="InterPro" id="IPR025857">
    <property type="entry name" value="MacB_PCD"/>
</dbReference>
<feature type="transmembrane region" description="Helical" evidence="7">
    <location>
        <begin position="755"/>
        <end position="780"/>
    </location>
</feature>
<keyword evidence="11" id="KW-1185">Reference proteome</keyword>
<dbReference type="PANTHER" id="PTHR30572">
    <property type="entry name" value="MEMBRANE COMPONENT OF TRANSPORTER-RELATED"/>
    <property type="match status" value="1"/>
</dbReference>
<sequence length="879" mass="95228">MSLFRWFRRRSQSSISDRELDAELRAHMMHRADDLEREGLTRAEAERRAHVEFGGYVRIKEESREAMGRNWIENIWHDVRYSARMLRKAPGFTAAAVITLALSIGANAVVFSLLNALILRPLDLPNSERLYMVDRGADHSPSQSYPDYKDLRDRARSFDGLAAYDMAPAGLNVNGHIMQTWLYEASGNYFDVLGVQPYLGRFFHAADEHGSNSAPYLILSYAYWQSHFNSDPSVVGRAVLLNKHPFTIAGVAPPRFRGSELFYAPDLWVPMVDEQQVEGSSCLEARTCRGRWVVGRLKAGVTAPQAKADLQSVALYLQTAYPKDDDKIQFGLVRPGLLGDMLGAPVRAFVAALMLLAGLILLAACANLGALFAARAADRGREVALRLALGSSRGRILRQQLSEAVLVALVGGAVGTATGVFLLRWLSAWHPVPNIPINIAVQPGVATYAMALALAVVSGLLFGAVPMRQILKADPYQIVKSGSAAGSGRRVTLRDVLVAGQIAVCAVLVTASLVAIRGMVRSMQSAFGFDPNGAYQVDTDLDMAGYQGNQVPVVQKRILDAIANIPGVKDVAFADRIPLDLGWSDSYVYSDATTDYRSSNTMLDAMQYSVSPGYFVTASTKLLTGREFNWHDNMNAPKVAVINSEFARKAFGSAQKAVGSFFKTGDGQRVEVVGVAETGKYTTLAEDPRPAMFYPILQVPNSDTWLIVRSDRSLSDLEPSIENAVHSVDPGLPLVINTWNKELDTALFAPRTATIALGVLGGLGAMLAITGVFGMASYSVSKRMRELGIRIALGAQKREVLATALGRSLKLLAIGSLTGLGLGVAASQVLTSIVYQATSRDPVVLGGVVVAMMLLGLLATWIPASRALRADPLLLLRDE</sequence>
<feature type="transmembrane region" description="Helical" evidence="7">
    <location>
        <begin position="496"/>
        <end position="516"/>
    </location>
</feature>
<evidence type="ECO:0000256" key="3">
    <source>
        <dbReference type="ARBA" id="ARBA00022692"/>
    </source>
</evidence>
<feature type="transmembrane region" description="Helical" evidence="7">
    <location>
        <begin position="348"/>
        <end position="372"/>
    </location>
</feature>
<dbReference type="InterPro" id="IPR017800">
    <property type="entry name" value="ADOP"/>
</dbReference>
<accession>A0ABW1ELN3</accession>
<feature type="domain" description="ABC3 transporter permease C-terminal" evidence="8">
    <location>
        <begin position="355"/>
        <end position="475"/>
    </location>
</feature>
<dbReference type="InterPro" id="IPR003838">
    <property type="entry name" value="ABC3_permease_C"/>
</dbReference>
<keyword evidence="4 7" id="KW-1133">Transmembrane helix</keyword>
<evidence type="ECO:0000313" key="11">
    <source>
        <dbReference type="Proteomes" id="UP001596091"/>
    </source>
</evidence>
<comment type="similarity">
    <text evidence="6">Belongs to the ABC-4 integral membrane protein family.</text>
</comment>
<evidence type="ECO:0000313" key="10">
    <source>
        <dbReference type="EMBL" id="MFC5865192.1"/>
    </source>
</evidence>
<dbReference type="EMBL" id="JBHSPH010000016">
    <property type="protein sequence ID" value="MFC5865192.1"/>
    <property type="molecule type" value="Genomic_DNA"/>
</dbReference>
<name>A0ABW1ELN3_9BACT</name>
<organism evidence="10 11">
    <name type="scientific">Acidicapsa dinghuensis</name>
    <dbReference type="NCBI Taxonomy" id="2218256"/>
    <lineage>
        <taxon>Bacteria</taxon>
        <taxon>Pseudomonadati</taxon>
        <taxon>Acidobacteriota</taxon>
        <taxon>Terriglobia</taxon>
        <taxon>Terriglobales</taxon>
        <taxon>Acidobacteriaceae</taxon>
        <taxon>Acidicapsa</taxon>
    </lineage>
</organism>
<comment type="subcellular location">
    <subcellularLocation>
        <location evidence="1">Cell membrane</location>
        <topology evidence="1">Multi-pass membrane protein</topology>
    </subcellularLocation>
</comment>
<evidence type="ECO:0000256" key="6">
    <source>
        <dbReference type="ARBA" id="ARBA00038076"/>
    </source>
</evidence>
<dbReference type="InterPro" id="IPR047928">
    <property type="entry name" value="Perm_prefix_1"/>
</dbReference>
<dbReference type="Pfam" id="PF12704">
    <property type="entry name" value="MacB_PCD"/>
    <property type="match status" value="2"/>
</dbReference>
<dbReference type="NCBIfam" id="NF038403">
    <property type="entry name" value="perm_prefix_1"/>
    <property type="match status" value="1"/>
</dbReference>
<feature type="domain" description="ABC3 transporter permease C-terminal" evidence="8">
    <location>
        <begin position="759"/>
        <end position="872"/>
    </location>
</feature>
<feature type="transmembrane region" description="Helical" evidence="7">
    <location>
        <begin position="445"/>
        <end position="465"/>
    </location>
</feature>
<evidence type="ECO:0000256" key="2">
    <source>
        <dbReference type="ARBA" id="ARBA00022475"/>
    </source>
</evidence>
<evidence type="ECO:0000256" key="5">
    <source>
        <dbReference type="ARBA" id="ARBA00023136"/>
    </source>
</evidence>
<dbReference type="RefSeq" id="WP_263333327.1">
    <property type="nucleotide sequence ID" value="NZ_JAGSYH010000002.1"/>
</dbReference>
<feature type="transmembrane region" description="Helical" evidence="7">
    <location>
        <begin position="92"/>
        <end position="119"/>
    </location>
</feature>
<comment type="caution">
    <text evidence="10">The sequence shown here is derived from an EMBL/GenBank/DDBJ whole genome shotgun (WGS) entry which is preliminary data.</text>
</comment>
<protein>
    <submittedName>
        <fullName evidence="10">ADOP family duplicated permease</fullName>
    </submittedName>
</protein>
<feature type="transmembrane region" description="Helical" evidence="7">
    <location>
        <begin position="404"/>
        <end position="425"/>
    </location>
</feature>
<evidence type="ECO:0000256" key="1">
    <source>
        <dbReference type="ARBA" id="ARBA00004651"/>
    </source>
</evidence>
<feature type="transmembrane region" description="Helical" evidence="7">
    <location>
        <begin position="843"/>
        <end position="864"/>
    </location>
</feature>
<dbReference type="Proteomes" id="UP001596091">
    <property type="component" value="Unassembled WGS sequence"/>
</dbReference>
<dbReference type="Pfam" id="PF02687">
    <property type="entry name" value="FtsX"/>
    <property type="match status" value="2"/>
</dbReference>
<keyword evidence="2" id="KW-1003">Cell membrane</keyword>
<evidence type="ECO:0000259" key="9">
    <source>
        <dbReference type="Pfam" id="PF12704"/>
    </source>
</evidence>
<dbReference type="NCBIfam" id="TIGR03434">
    <property type="entry name" value="ADOP"/>
    <property type="match status" value="1"/>
</dbReference>
<reference evidence="11" key="1">
    <citation type="journal article" date="2019" name="Int. J. Syst. Evol. Microbiol.">
        <title>The Global Catalogue of Microorganisms (GCM) 10K type strain sequencing project: providing services to taxonomists for standard genome sequencing and annotation.</title>
        <authorList>
            <consortium name="The Broad Institute Genomics Platform"/>
            <consortium name="The Broad Institute Genome Sequencing Center for Infectious Disease"/>
            <person name="Wu L."/>
            <person name="Ma J."/>
        </authorList>
    </citation>
    <scope>NUCLEOTIDE SEQUENCE [LARGE SCALE GENOMIC DNA]</scope>
    <source>
        <strain evidence="11">JCM 4087</strain>
    </source>
</reference>
<dbReference type="PANTHER" id="PTHR30572:SF4">
    <property type="entry name" value="ABC TRANSPORTER PERMEASE YTRF"/>
    <property type="match status" value="1"/>
</dbReference>
<proteinExistence type="inferred from homology"/>
<evidence type="ECO:0000256" key="4">
    <source>
        <dbReference type="ARBA" id="ARBA00022989"/>
    </source>
</evidence>
<dbReference type="InterPro" id="IPR050250">
    <property type="entry name" value="Macrolide_Exporter_MacB"/>
</dbReference>
<feature type="domain" description="MacB-like periplasmic core" evidence="9">
    <location>
        <begin position="502"/>
        <end position="709"/>
    </location>
</feature>
<keyword evidence="5 7" id="KW-0472">Membrane</keyword>